<protein>
    <submittedName>
        <fullName evidence="1">Uncharacterized protein</fullName>
    </submittedName>
</protein>
<sequence length="170" mass="18099">MPISTLTDFHHWLLAEETAGAPFILLDTGDVARPACAAAIARHLNEFDESSGGNWVSLGSEVIETIAADPAQRRLLGLVDSAPSGPTPHIDPITSVLVALAHRGRIVINHPSATDLLAEIPHGFRAALGLPGDGGEHFHIILDPNGFPQRCLAPLVADSFLEWLHHQQAA</sequence>
<name>A0A840UZU8_9BACT</name>
<reference evidence="1 2" key="1">
    <citation type="submission" date="2020-08" db="EMBL/GenBank/DDBJ databases">
        <title>Genomic Encyclopedia of Type Strains, Phase IV (KMG-IV): sequencing the most valuable type-strain genomes for metagenomic binning, comparative biology and taxonomic classification.</title>
        <authorList>
            <person name="Goeker M."/>
        </authorList>
    </citation>
    <scope>NUCLEOTIDE SEQUENCE [LARGE SCALE GENOMIC DNA]</scope>
    <source>
        <strain evidence="1 2">YC6886</strain>
    </source>
</reference>
<evidence type="ECO:0000313" key="1">
    <source>
        <dbReference type="EMBL" id="MBB5351637.1"/>
    </source>
</evidence>
<dbReference type="AlphaFoldDB" id="A0A840UZU8"/>
<dbReference type="Proteomes" id="UP000557717">
    <property type="component" value="Unassembled WGS sequence"/>
</dbReference>
<dbReference type="EMBL" id="JACHFD010000008">
    <property type="protein sequence ID" value="MBB5351637.1"/>
    <property type="molecule type" value="Genomic_DNA"/>
</dbReference>
<evidence type="ECO:0000313" key="2">
    <source>
        <dbReference type="Proteomes" id="UP000557717"/>
    </source>
</evidence>
<gene>
    <name evidence="1" type="ORF">HNR46_001876</name>
</gene>
<keyword evidence="2" id="KW-1185">Reference proteome</keyword>
<accession>A0A840UZU8</accession>
<comment type="caution">
    <text evidence="1">The sequence shown here is derived from an EMBL/GenBank/DDBJ whole genome shotgun (WGS) entry which is preliminary data.</text>
</comment>
<dbReference type="RefSeq" id="WP_184017983.1">
    <property type="nucleotide sequence ID" value="NZ_JACHFD010000008.1"/>
</dbReference>
<proteinExistence type="predicted"/>
<organism evidence="1 2">
    <name type="scientific">Haloferula luteola</name>
    <dbReference type="NCBI Taxonomy" id="595692"/>
    <lineage>
        <taxon>Bacteria</taxon>
        <taxon>Pseudomonadati</taxon>
        <taxon>Verrucomicrobiota</taxon>
        <taxon>Verrucomicrobiia</taxon>
        <taxon>Verrucomicrobiales</taxon>
        <taxon>Verrucomicrobiaceae</taxon>
        <taxon>Haloferula</taxon>
    </lineage>
</organism>